<proteinExistence type="predicted"/>
<sequence>VSFKQRVPSRSKSTHLGSARIQVRRRISSVEDPQVTADDVCDSATVHADSIMWELRQCFVVILATFLTISSATPVTRQKADLSNTAAPKGSDCEYRTPCAWGIYVPFTRQVDYYMKNTCKCPKDTDCIKMDDDISVSAYIYRCKKFDPNETIPDDPYSAFPTKLPDYVTRGSSSS</sequence>
<protein>
    <submittedName>
        <fullName evidence="1">Uncharacterized protein</fullName>
    </submittedName>
</protein>
<feature type="non-terminal residue" evidence="1">
    <location>
        <position position="1"/>
    </location>
</feature>
<name>A0A146LFW4_LYGHE</name>
<evidence type="ECO:0000313" key="1">
    <source>
        <dbReference type="EMBL" id="JAQ06285.1"/>
    </source>
</evidence>
<dbReference type="AlphaFoldDB" id="A0A146LFW4"/>
<reference evidence="1" key="1">
    <citation type="journal article" date="2016" name="Gigascience">
        <title>De novo construction of an expanded transcriptome assembly for the western tarnished plant bug, Lygus hesperus.</title>
        <authorList>
            <person name="Tassone E.E."/>
            <person name="Geib S.M."/>
            <person name="Hall B."/>
            <person name="Fabrick J.A."/>
            <person name="Brent C.S."/>
            <person name="Hull J.J."/>
        </authorList>
    </citation>
    <scope>NUCLEOTIDE SEQUENCE</scope>
</reference>
<gene>
    <name evidence="1" type="ORF">g.69883</name>
</gene>
<dbReference type="EMBL" id="GDHC01012344">
    <property type="protein sequence ID" value="JAQ06285.1"/>
    <property type="molecule type" value="Transcribed_RNA"/>
</dbReference>
<organism evidence="1">
    <name type="scientific">Lygus hesperus</name>
    <name type="common">Western plant bug</name>
    <dbReference type="NCBI Taxonomy" id="30085"/>
    <lineage>
        <taxon>Eukaryota</taxon>
        <taxon>Metazoa</taxon>
        <taxon>Ecdysozoa</taxon>
        <taxon>Arthropoda</taxon>
        <taxon>Hexapoda</taxon>
        <taxon>Insecta</taxon>
        <taxon>Pterygota</taxon>
        <taxon>Neoptera</taxon>
        <taxon>Paraneoptera</taxon>
        <taxon>Hemiptera</taxon>
        <taxon>Heteroptera</taxon>
        <taxon>Panheteroptera</taxon>
        <taxon>Cimicomorpha</taxon>
        <taxon>Miridae</taxon>
        <taxon>Mirini</taxon>
        <taxon>Lygus</taxon>
    </lineage>
</organism>
<accession>A0A146LFW4</accession>